<dbReference type="PANTHER" id="PTHR33074:SF85">
    <property type="entry name" value="DUF1618 DOMAIN-CONTAINING PROTEIN"/>
    <property type="match status" value="1"/>
</dbReference>
<proteinExistence type="predicted"/>
<reference evidence="1" key="1">
    <citation type="submission" date="2015-06" db="UniProtKB">
        <authorList>
            <consortium name="EnsemblPlants"/>
        </authorList>
    </citation>
    <scope>IDENTIFICATION</scope>
</reference>
<accession>M8B2Z9</accession>
<name>M8B2Z9_AEGTA</name>
<dbReference type="EnsemblPlants" id="EMT11122">
    <property type="protein sequence ID" value="EMT11122"/>
    <property type="gene ID" value="F775_01793"/>
</dbReference>
<dbReference type="InterPro" id="IPR011676">
    <property type="entry name" value="DUF1618"/>
</dbReference>
<dbReference type="Pfam" id="PF07762">
    <property type="entry name" value="DUF1618"/>
    <property type="match status" value="1"/>
</dbReference>
<sequence>MRSPRWSTVRQNRHTLDAIDGTWRSSRRPWVLTDSKCHIGDRDNATTAHGVTSQSGDIKVTFELADPPGVSRCFVHCPGLADGCYGGDPLVLSSADAFVLLVVPFTEGSRRREYKDFFVYRAGPGAPSLSLLPAPYRYPDYIRLTGVVPLGGSDLNSKDYAVVFPLVWRSRHTKDSTSRKCIDLRVYCSDNSASPWRYTYKMASIAMDTKIYQHHEVMWHQGTRVIFAGAGTLGWVNHWHGILLCNVLDNNPVMCLIQWPVPIPCDLVSRFGIGVDDIYPRLFRVVAISNGVIRFVELKSCGCTDTMDGHHMELGHPLKEVAQEVSGGKRLSWDKVVHGGPTLSLCDDDVVYIMARLDIRPPVAWMLAINIREETLEAAKQCSAEKMLGLEPTYVQCALSNYIKQWRSFRKSHLTLTKMIMQTLELLTIITTNAKNVRWFTEEQDKALCHPLDFCYCTDILSLPKELHLLSSVKRLSIKACPVILSLPEKGLPAYRSCIPCCSSCYSKIHGERLCNNSRCGRYICLAYKVAMLTLSQYADRPKVNS</sequence>
<evidence type="ECO:0000313" key="1">
    <source>
        <dbReference type="EnsemblPlants" id="EMT11122"/>
    </source>
</evidence>
<protein>
    <submittedName>
        <fullName evidence="1">Uncharacterized protein</fullName>
    </submittedName>
</protein>
<organism evidence="1">
    <name type="scientific">Aegilops tauschii</name>
    <name type="common">Tausch's goatgrass</name>
    <name type="synonym">Aegilops squarrosa</name>
    <dbReference type="NCBI Taxonomy" id="37682"/>
    <lineage>
        <taxon>Eukaryota</taxon>
        <taxon>Viridiplantae</taxon>
        <taxon>Streptophyta</taxon>
        <taxon>Embryophyta</taxon>
        <taxon>Tracheophyta</taxon>
        <taxon>Spermatophyta</taxon>
        <taxon>Magnoliopsida</taxon>
        <taxon>Liliopsida</taxon>
        <taxon>Poales</taxon>
        <taxon>Poaceae</taxon>
        <taxon>BOP clade</taxon>
        <taxon>Pooideae</taxon>
        <taxon>Triticodae</taxon>
        <taxon>Triticeae</taxon>
        <taxon>Triticinae</taxon>
        <taxon>Aegilops</taxon>
    </lineage>
</organism>
<dbReference type="PANTHER" id="PTHR33074">
    <property type="entry name" value="EXPRESSED PROTEIN-RELATED"/>
    <property type="match status" value="1"/>
</dbReference>
<dbReference type="AlphaFoldDB" id="M8B2Z9"/>